<dbReference type="AlphaFoldDB" id="A0AAN5I094"/>
<dbReference type="Pfam" id="PF10320">
    <property type="entry name" value="7TM_GPCR_Srsx"/>
    <property type="match status" value="1"/>
</dbReference>
<organism evidence="8 9">
    <name type="scientific">Pristionchus mayeri</name>
    <dbReference type="NCBI Taxonomy" id="1317129"/>
    <lineage>
        <taxon>Eukaryota</taxon>
        <taxon>Metazoa</taxon>
        <taxon>Ecdysozoa</taxon>
        <taxon>Nematoda</taxon>
        <taxon>Chromadorea</taxon>
        <taxon>Rhabditida</taxon>
        <taxon>Rhabditina</taxon>
        <taxon>Diplogasteromorpha</taxon>
        <taxon>Diplogasteroidea</taxon>
        <taxon>Neodiplogasteridae</taxon>
        <taxon>Pristionchus</taxon>
    </lineage>
</organism>
<dbReference type="SMART" id="SM01381">
    <property type="entry name" value="7TM_GPCR_Srsx"/>
    <property type="match status" value="1"/>
</dbReference>
<dbReference type="GO" id="GO:0016020">
    <property type="term" value="C:membrane"/>
    <property type="evidence" value="ECO:0007669"/>
    <property type="project" value="UniProtKB-SubCell"/>
</dbReference>
<feature type="non-terminal residue" evidence="8">
    <location>
        <position position="120"/>
    </location>
</feature>
<evidence type="ECO:0000256" key="3">
    <source>
        <dbReference type="ARBA" id="ARBA00022989"/>
    </source>
</evidence>
<dbReference type="CDD" id="cd00637">
    <property type="entry name" value="7tm_classA_rhodopsin-like"/>
    <property type="match status" value="1"/>
</dbReference>
<accession>A0AAN5I094</accession>
<dbReference type="PANTHER" id="PTHR23360:SF5">
    <property type="entry name" value="G-PROTEIN COUPLED RECEPTORS FAMILY 1 PROFILE DOMAIN-CONTAINING PROTEIN"/>
    <property type="match status" value="1"/>
</dbReference>
<dbReference type="SUPFAM" id="SSF81321">
    <property type="entry name" value="Family A G protein-coupled receptor-like"/>
    <property type="match status" value="1"/>
</dbReference>
<dbReference type="PROSITE" id="PS00237">
    <property type="entry name" value="G_PROTEIN_RECEP_F1_1"/>
    <property type="match status" value="1"/>
</dbReference>
<dbReference type="InterPro" id="IPR017452">
    <property type="entry name" value="GPCR_Rhodpsn_7TM"/>
</dbReference>
<protein>
    <recommendedName>
        <fullName evidence="7">G-protein coupled receptors family 1 profile domain-containing protein</fullName>
    </recommendedName>
</protein>
<keyword evidence="3 6" id="KW-1133">Transmembrane helix</keyword>
<evidence type="ECO:0000313" key="8">
    <source>
        <dbReference type="EMBL" id="GMR47114.1"/>
    </source>
</evidence>
<dbReference type="GO" id="GO:0004930">
    <property type="term" value="F:G protein-coupled receptor activity"/>
    <property type="evidence" value="ECO:0007669"/>
    <property type="project" value="UniProtKB-KW"/>
</dbReference>
<evidence type="ECO:0000259" key="7">
    <source>
        <dbReference type="PROSITE" id="PS50262"/>
    </source>
</evidence>
<feature type="transmembrane region" description="Helical" evidence="6">
    <location>
        <begin position="6"/>
        <end position="26"/>
    </location>
</feature>
<evidence type="ECO:0000256" key="2">
    <source>
        <dbReference type="ARBA" id="ARBA00022692"/>
    </source>
</evidence>
<proteinExistence type="inferred from homology"/>
<evidence type="ECO:0000256" key="4">
    <source>
        <dbReference type="ARBA" id="ARBA00023136"/>
    </source>
</evidence>
<dbReference type="InterPro" id="IPR019424">
    <property type="entry name" value="7TM_GPCR_Srsx"/>
</dbReference>
<dbReference type="Gene3D" id="1.20.1070.10">
    <property type="entry name" value="Rhodopsin 7-helix transmembrane proteins"/>
    <property type="match status" value="1"/>
</dbReference>
<comment type="similarity">
    <text evidence="5">Belongs to the G-protein coupled receptor 1 family.</text>
</comment>
<comment type="subcellular location">
    <subcellularLocation>
        <location evidence="1">Membrane</location>
    </subcellularLocation>
</comment>
<dbReference type="PANTHER" id="PTHR23360">
    <property type="entry name" value="G-PROTEIN COUPLED RECEPTORS FAMILY 1 PROFILE DOMAIN-CONTAINING PROTEIN-RELATED"/>
    <property type="match status" value="1"/>
</dbReference>
<reference evidence="9" key="1">
    <citation type="submission" date="2022-10" db="EMBL/GenBank/DDBJ databases">
        <title>Genome assembly of Pristionchus species.</title>
        <authorList>
            <person name="Yoshida K."/>
            <person name="Sommer R.J."/>
        </authorList>
    </citation>
    <scope>NUCLEOTIDE SEQUENCE [LARGE SCALE GENOMIC DNA]</scope>
    <source>
        <strain evidence="9">RS5460</strain>
    </source>
</reference>
<comment type="caution">
    <text evidence="8">The sequence shown here is derived from an EMBL/GenBank/DDBJ whole genome shotgun (WGS) entry which is preliminary data.</text>
</comment>
<keyword evidence="5" id="KW-0807">Transducer</keyword>
<sequence>DAIHILASIYSFLVVFGCCTNSMIIIATARTKQLHNTCNILIAFCAFADILHLLGHLPKIIPIFEGTEEISTFACSILQIIPNFGLSGGVSIVLLIAVDRFLSVHLPTFYLTKNSRTYLM</sequence>
<keyword evidence="5" id="KW-0297">G-protein coupled receptor</keyword>
<gene>
    <name evidence="8" type="ORF">PMAYCL1PPCAC_17309</name>
</gene>
<keyword evidence="2 5" id="KW-0812">Transmembrane</keyword>
<dbReference type="InterPro" id="IPR047130">
    <property type="entry name" value="7TM_GPCR_Srsx_nematod"/>
</dbReference>
<evidence type="ECO:0000256" key="1">
    <source>
        <dbReference type="ARBA" id="ARBA00004370"/>
    </source>
</evidence>
<dbReference type="InterPro" id="IPR000276">
    <property type="entry name" value="GPCR_Rhodpsn"/>
</dbReference>
<dbReference type="Proteomes" id="UP001328107">
    <property type="component" value="Unassembled WGS sequence"/>
</dbReference>
<feature type="non-terminal residue" evidence="8">
    <location>
        <position position="1"/>
    </location>
</feature>
<name>A0AAN5I094_9BILA</name>
<feature type="domain" description="G-protein coupled receptors family 1 profile" evidence="7">
    <location>
        <begin position="20"/>
        <end position="120"/>
    </location>
</feature>
<evidence type="ECO:0000256" key="5">
    <source>
        <dbReference type="RuleBase" id="RU000688"/>
    </source>
</evidence>
<keyword evidence="4 6" id="KW-0472">Membrane</keyword>
<keyword evidence="9" id="KW-1185">Reference proteome</keyword>
<dbReference type="PRINTS" id="PR00237">
    <property type="entry name" value="GPCRRHODOPSN"/>
</dbReference>
<feature type="transmembrane region" description="Helical" evidence="6">
    <location>
        <begin position="77"/>
        <end position="98"/>
    </location>
</feature>
<evidence type="ECO:0000313" key="9">
    <source>
        <dbReference type="Proteomes" id="UP001328107"/>
    </source>
</evidence>
<keyword evidence="5" id="KW-0675">Receptor</keyword>
<dbReference type="EMBL" id="BTRK01000004">
    <property type="protein sequence ID" value="GMR47114.1"/>
    <property type="molecule type" value="Genomic_DNA"/>
</dbReference>
<feature type="transmembrane region" description="Helical" evidence="6">
    <location>
        <begin position="38"/>
        <end position="57"/>
    </location>
</feature>
<dbReference type="PROSITE" id="PS50262">
    <property type="entry name" value="G_PROTEIN_RECEP_F1_2"/>
    <property type="match status" value="1"/>
</dbReference>
<evidence type="ECO:0000256" key="6">
    <source>
        <dbReference type="SAM" id="Phobius"/>
    </source>
</evidence>